<accession>A0ABQ9YUE6</accession>
<name>A0ABQ9YUE6_9CRUS</name>
<gene>
    <name evidence="1" type="ORF">OUZ56_006014</name>
</gene>
<dbReference type="Proteomes" id="UP001234178">
    <property type="component" value="Unassembled WGS sequence"/>
</dbReference>
<keyword evidence="2" id="KW-1185">Reference proteome</keyword>
<sequence>MSVTERSRLRIFPYLTVTIEKALFASSFRIAQLSARPQQLNTPTLENFLRCRGLELRRRPDGNQSQRSTSFRWLIQNDTVLWRTFFGSLRPDPSLFLGMAK</sequence>
<evidence type="ECO:0000313" key="1">
    <source>
        <dbReference type="EMBL" id="KAK4004272.1"/>
    </source>
</evidence>
<evidence type="ECO:0000313" key="2">
    <source>
        <dbReference type="Proteomes" id="UP001234178"/>
    </source>
</evidence>
<comment type="caution">
    <text evidence="1">The sequence shown here is derived from an EMBL/GenBank/DDBJ whole genome shotgun (WGS) entry which is preliminary data.</text>
</comment>
<organism evidence="1 2">
    <name type="scientific">Daphnia magna</name>
    <dbReference type="NCBI Taxonomy" id="35525"/>
    <lineage>
        <taxon>Eukaryota</taxon>
        <taxon>Metazoa</taxon>
        <taxon>Ecdysozoa</taxon>
        <taxon>Arthropoda</taxon>
        <taxon>Crustacea</taxon>
        <taxon>Branchiopoda</taxon>
        <taxon>Diplostraca</taxon>
        <taxon>Cladocera</taxon>
        <taxon>Anomopoda</taxon>
        <taxon>Daphniidae</taxon>
        <taxon>Daphnia</taxon>
    </lineage>
</organism>
<protein>
    <submittedName>
        <fullName evidence="1">Uncharacterized protein</fullName>
    </submittedName>
</protein>
<reference evidence="1 2" key="1">
    <citation type="journal article" date="2023" name="Nucleic Acids Res.">
        <title>The hologenome of Daphnia magna reveals possible DNA methylation and microbiome-mediated evolution of the host genome.</title>
        <authorList>
            <person name="Chaturvedi A."/>
            <person name="Li X."/>
            <person name="Dhandapani V."/>
            <person name="Marshall H."/>
            <person name="Kissane S."/>
            <person name="Cuenca-Cambronero M."/>
            <person name="Asole G."/>
            <person name="Calvet F."/>
            <person name="Ruiz-Romero M."/>
            <person name="Marangio P."/>
            <person name="Guigo R."/>
            <person name="Rago D."/>
            <person name="Mirbahai L."/>
            <person name="Eastwood N."/>
            <person name="Colbourne J.K."/>
            <person name="Zhou J."/>
            <person name="Mallon E."/>
            <person name="Orsini L."/>
        </authorList>
    </citation>
    <scope>NUCLEOTIDE SEQUENCE [LARGE SCALE GENOMIC DNA]</scope>
    <source>
        <strain evidence="1">LRV0_1</strain>
    </source>
</reference>
<proteinExistence type="predicted"/>
<dbReference type="EMBL" id="JAOYFB010000001">
    <property type="protein sequence ID" value="KAK4004272.1"/>
    <property type="molecule type" value="Genomic_DNA"/>
</dbReference>